<dbReference type="PROSITE" id="PS51077">
    <property type="entry name" value="HTH_ICLR"/>
    <property type="match status" value="1"/>
</dbReference>
<name>A0A558AT29_9STAP</name>
<dbReference type="Proteomes" id="UP000315103">
    <property type="component" value="Unassembled WGS sequence"/>
</dbReference>
<dbReference type="GO" id="GO:0045892">
    <property type="term" value="P:negative regulation of DNA-templated transcription"/>
    <property type="evidence" value="ECO:0007669"/>
    <property type="project" value="TreeGrafter"/>
</dbReference>
<evidence type="ECO:0000259" key="5">
    <source>
        <dbReference type="PROSITE" id="PS51078"/>
    </source>
</evidence>
<keyword evidence="7" id="KW-1185">Reference proteome</keyword>
<keyword evidence="2" id="KW-0238">DNA-binding</keyword>
<evidence type="ECO:0000313" key="7">
    <source>
        <dbReference type="Proteomes" id="UP000315103"/>
    </source>
</evidence>
<dbReference type="PANTHER" id="PTHR30136:SF24">
    <property type="entry name" value="HTH-TYPE TRANSCRIPTIONAL REPRESSOR ALLR"/>
    <property type="match status" value="1"/>
</dbReference>
<dbReference type="InterPro" id="IPR050707">
    <property type="entry name" value="HTH_MetabolicPath_Reg"/>
</dbReference>
<dbReference type="GO" id="GO:0003677">
    <property type="term" value="F:DNA binding"/>
    <property type="evidence" value="ECO:0007669"/>
    <property type="project" value="UniProtKB-KW"/>
</dbReference>
<dbReference type="SUPFAM" id="SSF46785">
    <property type="entry name" value="Winged helix' DNA-binding domain"/>
    <property type="match status" value="1"/>
</dbReference>
<dbReference type="SUPFAM" id="SSF55781">
    <property type="entry name" value="GAF domain-like"/>
    <property type="match status" value="1"/>
</dbReference>
<keyword evidence="3" id="KW-0804">Transcription</keyword>
<evidence type="ECO:0000313" key="6">
    <source>
        <dbReference type="EMBL" id="TVT27418.1"/>
    </source>
</evidence>
<proteinExistence type="predicted"/>
<organism evidence="6 7">
    <name type="scientific">Salinicoccus cyprini</name>
    <dbReference type="NCBI Taxonomy" id="2493691"/>
    <lineage>
        <taxon>Bacteria</taxon>
        <taxon>Bacillati</taxon>
        <taxon>Bacillota</taxon>
        <taxon>Bacilli</taxon>
        <taxon>Bacillales</taxon>
        <taxon>Staphylococcaceae</taxon>
        <taxon>Salinicoccus</taxon>
    </lineage>
</organism>
<accession>A0A558AT29</accession>
<feature type="domain" description="HTH iclR-type" evidence="4">
    <location>
        <begin position="3"/>
        <end position="65"/>
    </location>
</feature>
<dbReference type="Gene3D" id="1.10.10.10">
    <property type="entry name" value="Winged helix-like DNA-binding domain superfamily/Winged helix DNA-binding domain"/>
    <property type="match status" value="1"/>
</dbReference>
<feature type="domain" description="IclR-ED" evidence="5">
    <location>
        <begin position="66"/>
        <end position="248"/>
    </location>
</feature>
<evidence type="ECO:0000259" key="4">
    <source>
        <dbReference type="PROSITE" id="PS51077"/>
    </source>
</evidence>
<dbReference type="InterPro" id="IPR005471">
    <property type="entry name" value="Tscrpt_reg_IclR_N"/>
</dbReference>
<keyword evidence="1" id="KW-0805">Transcription regulation</keyword>
<sequence length="255" mass="28790">MTLKSLGFAIEVLSMFTKENPSWGLRDLSKEMGVNHTIIYRILRTFEDKQVLTQNPDSKKYELGPGLAPLLAAYRSKNKMSDLILPIMEALSERTGESVFLTWKEGYEGVTVEIAESSSNIRFAVSKGTRTPLYLGASAKSIMAFLSEEQQNEIIAQGLKKMTEKSTTEKEDLLKDLRIIESRRWAYTEGEYSDDVFGISTPLFNSEGKILASLTIAGPVYRINEDNRQTILAMLMESTEKITEIISIFDKDNYL</sequence>
<reference evidence="6 7" key="1">
    <citation type="submission" date="2019-07" db="EMBL/GenBank/DDBJ databases">
        <title>Salinicoccus cyprini sp. nov., isolated from gastro-intestinal tract of mirror carp, Cyprinus carpio var. specularis, collected from Gobind Sagar Reservoir, Himachal Pradesh, India.</title>
        <authorList>
            <person name="Talwar C."/>
            <person name="Singh A.K."/>
            <person name="Lal R."/>
            <person name="Negi R.K."/>
        </authorList>
    </citation>
    <scope>NUCLEOTIDE SEQUENCE [LARGE SCALE GENOMIC DNA]</scope>
    <source>
        <strain evidence="6 7">CT19</strain>
    </source>
</reference>
<dbReference type="Gene3D" id="3.30.450.40">
    <property type="match status" value="1"/>
</dbReference>
<dbReference type="OrthoDB" id="9778379at2"/>
<dbReference type="InterPro" id="IPR036390">
    <property type="entry name" value="WH_DNA-bd_sf"/>
</dbReference>
<evidence type="ECO:0000256" key="1">
    <source>
        <dbReference type="ARBA" id="ARBA00023015"/>
    </source>
</evidence>
<dbReference type="SMART" id="SM00346">
    <property type="entry name" value="HTH_ICLR"/>
    <property type="match status" value="1"/>
</dbReference>
<evidence type="ECO:0000256" key="3">
    <source>
        <dbReference type="ARBA" id="ARBA00023163"/>
    </source>
</evidence>
<dbReference type="Pfam" id="PF09339">
    <property type="entry name" value="HTH_IclR"/>
    <property type="match status" value="1"/>
</dbReference>
<dbReference type="InterPro" id="IPR029016">
    <property type="entry name" value="GAF-like_dom_sf"/>
</dbReference>
<dbReference type="Pfam" id="PF01614">
    <property type="entry name" value="IclR_C"/>
    <property type="match status" value="1"/>
</dbReference>
<dbReference type="EMBL" id="VMSJ01000004">
    <property type="protein sequence ID" value="TVT27418.1"/>
    <property type="molecule type" value="Genomic_DNA"/>
</dbReference>
<dbReference type="InterPro" id="IPR014757">
    <property type="entry name" value="Tscrpt_reg_IclR_C"/>
</dbReference>
<protein>
    <submittedName>
        <fullName evidence="6">IclR family transcriptional regulator</fullName>
    </submittedName>
</protein>
<dbReference type="AlphaFoldDB" id="A0A558AT29"/>
<dbReference type="PROSITE" id="PS51078">
    <property type="entry name" value="ICLR_ED"/>
    <property type="match status" value="1"/>
</dbReference>
<dbReference type="RefSeq" id="WP_145289625.1">
    <property type="nucleotide sequence ID" value="NZ_VMSJ01000004.1"/>
</dbReference>
<comment type="caution">
    <text evidence="6">The sequence shown here is derived from an EMBL/GenBank/DDBJ whole genome shotgun (WGS) entry which is preliminary data.</text>
</comment>
<dbReference type="InterPro" id="IPR036388">
    <property type="entry name" value="WH-like_DNA-bd_sf"/>
</dbReference>
<evidence type="ECO:0000256" key="2">
    <source>
        <dbReference type="ARBA" id="ARBA00023125"/>
    </source>
</evidence>
<dbReference type="GO" id="GO:0003700">
    <property type="term" value="F:DNA-binding transcription factor activity"/>
    <property type="evidence" value="ECO:0007669"/>
    <property type="project" value="TreeGrafter"/>
</dbReference>
<dbReference type="PANTHER" id="PTHR30136">
    <property type="entry name" value="HELIX-TURN-HELIX TRANSCRIPTIONAL REGULATOR, ICLR FAMILY"/>
    <property type="match status" value="1"/>
</dbReference>
<gene>
    <name evidence="6" type="ORF">FO441_10295</name>
</gene>